<feature type="compositionally biased region" description="Low complexity" evidence="1">
    <location>
        <begin position="10"/>
        <end position="20"/>
    </location>
</feature>
<evidence type="ECO:0000313" key="2">
    <source>
        <dbReference type="EMBL" id="CAE8741902.1"/>
    </source>
</evidence>
<feature type="non-terminal residue" evidence="2">
    <location>
        <position position="1"/>
    </location>
</feature>
<name>A0A813M664_POLGL</name>
<sequence>LCSRPRHTQRGTQAAGAAQASRSLDGSWPLAAMQQSCCQARRLAEHATAHNGRPSLLLLLGASRQFLAQPFLSIPVMQHVRPAFFAFTGSQPWSKNRRPRSCVCRQVACLATTTTAVAGQSAETLLGAMSGVKLPLLAADVAGHDVAPLGCSLSLRQGQGQARLAARGSFLANLAVEVTLQQTGATSASGATYALVQCHQPAEPRVMAILGGVLQQQQQEQEQPQHVVFALGSAPFVPDPACCLRALPPRPAEISLGARLLLLPLRTSSFPLCKPVAPWQQRPLMPTSLFAGLCLLGSATRLLDSSCAQQAPCERRLWAQMSKVRVVCKIPGAHLGRPRILMWPGRTCRHVGAEEARPKDNTNNDNNDLYAGLASMLVQRCRAPGYSRRQVQCNLPAQVQGGCPCAMDAALLDGAPSEHPWQVSAKVAGSGAKSCATSSCTSQVKHTQDLLQAALRTYIPAFMCRKRGQTSRRSLLQAARRTRCTADGPAPGSAPGRLLPIPPQSSQQLVCLGRARDAALLCRMASLPACRLQTLISLKCCSNAVARVTTCCSTQALQIAAPLWAQQIPPVSQFRFAEPKVQKQVQKQAAAAAAVGVVCQALPLVAVFGAATSSHDAALLGFSSPCRS</sequence>
<feature type="region of interest" description="Disordered" evidence="1">
    <location>
        <begin position="1"/>
        <end position="20"/>
    </location>
</feature>
<comment type="caution">
    <text evidence="2">The sequence shown here is derived from an EMBL/GenBank/DDBJ whole genome shotgun (WGS) entry which is preliminary data.</text>
</comment>
<dbReference type="EMBL" id="CAJNNW010037454">
    <property type="protein sequence ID" value="CAE8741902.1"/>
    <property type="molecule type" value="Genomic_DNA"/>
</dbReference>
<organism evidence="2 3">
    <name type="scientific">Polarella glacialis</name>
    <name type="common">Dinoflagellate</name>
    <dbReference type="NCBI Taxonomy" id="89957"/>
    <lineage>
        <taxon>Eukaryota</taxon>
        <taxon>Sar</taxon>
        <taxon>Alveolata</taxon>
        <taxon>Dinophyceae</taxon>
        <taxon>Suessiales</taxon>
        <taxon>Suessiaceae</taxon>
        <taxon>Polarella</taxon>
    </lineage>
</organism>
<reference evidence="2" key="1">
    <citation type="submission" date="2021-02" db="EMBL/GenBank/DDBJ databases">
        <authorList>
            <person name="Dougan E. K."/>
            <person name="Rhodes N."/>
            <person name="Thang M."/>
            <person name="Chan C."/>
        </authorList>
    </citation>
    <scope>NUCLEOTIDE SEQUENCE</scope>
</reference>
<evidence type="ECO:0000313" key="3">
    <source>
        <dbReference type="Proteomes" id="UP000626109"/>
    </source>
</evidence>
<protein>
    <submittedName>
        <fullName evidence="2">Uncharacterized protein</fullName>
    </submittedName>
</protein>
<dbReference type="AlphaFoldDB" id="A0A813M664"/>
<gene>
    <name evidence="2" type="ORF">PGLA2088_LOCUS50723</name>
</gene>
<accession>A0A813M664</accession>
<evidence type="ECO:0000256" key="1">
    <source>
        <dbReference type="SAM" id="MobiDB-lite"/>
    </source>
</evidence>
<proteinExistence type="predicted"/>
<dbReference type="Proteomes" id="UP000626109">
    <property type="component" value="Unassembled WGS sequence"/>
</dbReference>